<accession>A0ABD5QRA7</accession>
<dbReference type="InterPro" id="IPR043129">
    <property type="entry name" value="ATPase_NBD"/>
</dbReference>
<reference evidence="4 5" key="1">
    <citation type="journal article" date="2019" name="Int. J. Syst. Evol. Microbiol.">
        <title>The Global Catalogue of Microorganisms (GCM) 10K type strain sequencing project: providing services to taxonomists for standard genome sequencing and annotation.</title>
        <authorList>
            <consortium name="The Broad Institute Genomics Platform"/>
            <consortium name="The Broad Institute Genome Sequencing Center for Infectious Disease"/>
            <person name="Wu L."/>
            <person name="Ma J."/>
        </authorList>
    </citation>
    <scope>NUCLEOTIDE SEQUENCE [LARGE SCALE GENOMIC DNA]</scope>
    <source>
        <strain evidence="4 5">CGMCC 1.16026</strain>
    </source>
</reference>
<keyword evidence="5" id="KW-1185">Reference proteome</keyword>
<organism evidence="4 5">
    <name type="scientific">Halorubrum glutamatedens</name>
    <dbReference type="NCBI Taxonomy" id="2707018"/>
    <lineage>
        <taxon>Archaea</taxon>
        <taxon>Methanobacteriati</taxon>
        <taxon>Methanobacteriota</taxon>
        <taxon>Stenosarchaea group</taxon>
        <taxon>Halobacteria</taxon>
        <taxon>Halobacteriales</taxon>
        <taxon>Haloferacaceae</taxon>
        <taxon>Halorubrum</taxon>
    </lineage>
</organism>
<feature type="domain" description="Hydantoinase A/oxoprolinase" evidence="1">
    <location>
        <begin position="204"/>
        <end position="491"/>
    </location>
</feature>
<gene>
    <name evidence="4" type="ORF">ACFPJA_08800</name>
</gene>
<evidence type="ECO:0000259" key="2">
    <source>
        <dbReference type="Pfam" id="PF05378"/>
    </source>
</evidence>
<dbReference type="SUPFAM" id="SSF53067">
    <property type="entry name" value="Actin-like ATPase domain"/>
    <property type="match status" value="1"/>
</dbReference>
<dbReference type="Proteomes" id="UP001596145">
    <property type="component" value="Unassembled WGS sequence"/>
</dbReference>
<protein>
    <submittedName>
        <fullName evidence="4">Hydantoinase/oxoprolinase family protein</fullName>
    </submittedName>
</protein>
<evidence type="ECO:0000259" key="3">
    <source>
        <dbReference type="Pfam" id="PF19278"/>
    </source>
</evidence>
<dbReference type="InterPro" id="IPR045079">
    <property type="entry name" value="Oxoprolinase-like"/>
</dbReference>
<dbReference type="Pfam" id="PF19278">
    <property type="entry name" value="Hydant_A_C"/>
    <property type="match status" value="1"/>
</dbReference>
<proteinExistence type="predicted"/>
<dbReference type="InterPro" id="IPR049517">
    <property type="entry name" value="ACX-like_C"/>
</dbReference>
<dbReference type="InterPro" id="IPR008040">
    <property type="entry name" value="Hydant_A_N"/>
</dbReference>
<dbReference type="Pfam" id="PF05378">
    <property type="entry name" value="Hydant_A_N"/>
    <property type="match status" value="1"/>
</dbReference>
<dbReference type="PANTHER" id="PTHR11365:SF23">
    <property type="entry name" value="HYPOTHETICAL 5-OXOPROLINASE (EUROFUNG)-RELATED"/>
    <property type="match status" value="1"/>
</dbReference>
<dbReference type="Pfam" id="PF01968">
    <property type="entry name" value="Hydantoinase_A"/>
    <property type="match status" value="1"/>
</dbReference>
<feature type="domain" description="Hydantoinase/oxoprolinase N-terminal" evidence="2">
    <location>
        <begin position="7"/>
        <end position="183"/>
    </location>
</feature>
<dbReference type="EMBL" id="JBHSKV010000012">
    <property type="protein sequence ID" value="MFC5134810.1"/>
    <property type="molecule type" value="Genomic_DNA"/>
</dbReference>
<evidence type="ECO:0000313" key="5">
    <source>
        <dbReference type="Proteomes" id="UP001596145"/>
    </source>
</evidence>
<name>A0ABD5QRA7_9EURY</name>
<sequence length="683" mass="73494">MSEEAPRIGVDVGGTFTDVVTVQNGTVSVTKSPSTPDSPDEGVINGLTKSRSTTGIEPEAVEFFAHGTTVATNAVLEREWADTALITNEGFRDVLEIGRQARPDIYDFEVTKPEPIVSRDKRFGVPGRLDERGNIEQPLDHDAVDSVIEHLSERDLDSVAVSLLFAYENDEHEQTVAARIESMLDDVSISTSSDVLPEIREYERTLATSLNAALKPVMDRYLGRLDDRLTEEGFDTELQIMQSNGGIIDADRARTQPINTLLSGPAAGVQGAAHIAGLRGVDDVLTMDMGGTSCDVSVVTDGEPLITTDLDIGEYPVTVPMVSVHSIGAGGGSIGWIDTGGALRVGPKSAGAMPGPVCYGRGGTEPTVTDAHLYLGRLDPENLLSDELEADLDLVEAAICESLADPLGLSVPEAAQGILDVANANMERALRVVSVEQGHDPREFGLVAFGGAGPLHAAKLASELEVPRVFVPRTAGVLSALGLLITDLLHDFSTSMVRSWTEIDAESLEAVFTEFEQEGRDRLASTGYTDDRVDFERAVDVRYVGQSFEITVPVENNTITPETLEQVAERFHELHERRYGHASPAESIELVTVRLRARGLVDVPELTATDGTGTAAGAITDTREIRYDETYHETRVYDRAHLGPETTFEGPAIVEGSESTVVVHPGQDVTVDEFGTIIIEVNP</sequence>
<dbReference type="PANTHER" id="PTHR11365">
    <property type="entry name" value="5-OXOPROLINASE RELATED"/>
    <property type="match status" value="1"/>
</dbReference>
<feature type="domain" description="Acetophenone carboxylase-like C-terminal" evidence="3">
    <location>
        <begin position="505"/>
        <end position="674"/>
    </location>
</feature>
<dbReference type="RefSeq" id="WP_122106921.1">
    <property type="nucleotide sequence ID" value="NZ_JBHSKV010000012.1"/>
</dbReference>
<evidence type="ECO:0000313" key="4">
    <source>
        <dbReference type="EMBL" id="MFC5134810.1"/>
    </source>
</evidence>
<dbReference type="InterPro" id="IPR002821">
    <property type="entry name" value="Hydantoinase_A"/>
</dbReference>
<comment type="caution">
    <text evidence="4">The sequence shown here is derived from an EMBL/GenBank/DDBJ whole genome shotgun (WGS) entry which is preliminary data.</text>
</comment>
<dbReference type="AlphaFoldDB" id="A0ABD5QRA7"/>
<evidence type="ECO:0000259" key="1">
    <source>
        <dbReference type="Pfam" id="PF01968"/>
    </source>
</evidence>